<dbReference type="Proteomes" id="UP000694843">
    <property type="component" value="Unplaced"/>
</dbReference>
<keyword evidence="2" id="KW-0812">Transmembrane</keyword>
<dbReference type="RefSeq" id="XP_018012918.1">
    <property type="nucleotide sequence ID" value="XM_018157429.2"/>
</dbReference>
<dbReference type="OrthoDB" id="1923775at2759"/>
<evidence type="ECO:0000313" key="4">
    <source>
        <dbReference type="Proteomes" id="UP000694843"/>
    </source>
</evidence>
<keyword evidence="4" id="KW-1185">Reference proteome</keyword>
<feature type="transmembrane region" description="Helical" evidence="2">
    <location>
        <begin position="26"/>
        <end position="51"/>
    </location>
</feature>
<evidence type="ECO:0000256" key="1">
    <source>
        <dbReference type="ARBA" id="ARBA00008664"/>
    </source>
</evidence>
<dbReference type="Gene3D" id="3.30.870.10">
    <property type="entry name" value="Endonuclease Chain A"/>
    <property type="match status" value="2"/>
</dbReference>
<feature type="domain" description="PLD phosphodiesterase" evidence="3">
    <location>
        <begin position="398"/>
        <end position="424"/>
    </location>
</feature>
<dbReference type="GeneID" id="108669988"/>
<dbReference type="CDD" id="cd09107">
    <property type="entry name" value="PLDc_vPLD3_4_5_like_2"/>
    <property type="match status" value="1"/>
</dbReference>
<dbReference type="SMART" id="SM00155">
    <property type="entry name" value="PLDc"/>
    <property type="match status" value="2"/>
</dbReference>
<feature type="domain" description="PLD phosphodiesterase" evidence="3">
    <location>
        <begin position="183"/>
        <end position="210"/>
    </location>
</feature>
<dbReference type="Pfam" id="PF13918">
    <property type="entry name" value="PLDc_3"/>
    <property type="match status" value="1"/>
</dbReference>
<accession>A0A8B7NH12</accession>
<evidence type="ECO:0000313" key="5">
    <source>
        <dbReference type="RefSeq" id="XP_018012918.1"/>
    </source>
</evidence>
<evidence type="ECO:0000256" key="2">
    <source>
        <dbReference type="SAM" id="Phobius"/>
    </source>
</evidence>
<dbReference type="CTD" id="23646"/>
<sequence length="482" mass="53859">MVDELSKTSLHAKFEKKTMSSSCNKFLNVSNFVVSISAITTLLILFLILSFNCARKEVQCSSSCYYQLVESVPQNLTFAQGSPSHMSTTEAWLSLLNGAESRVDMAVFYWSLTSEDVKPGSMFPSAVPGQDLLGRMMSVGLKDNITMRIAQNAPTPNSPQNNSEELRKAGAAEVLNVDMQHLVGGVLHTKMWIIDDDKFYLGSANMDFRSLTQVKELGVVLWNCSCLARDMRKIFEQYRYVGARRSIPAVWPANFSTDINRHSPLTISLNGSAATAFISSSPPAFTSLGRENDVDAIVAAIDDARRFVDVAVMDYLPRTLYSRHVQFWPVIDNALRKAALERRVRVRVLASLWQHSRDDLAHWLLSLSAITSSYPQIDVQVKLFVVPAYTPEQREIPFARVNHNKYMVTDRVAYIGTSNWSADYFTNTAGVGLTVNDTVSTSAGDTLRTQLHAVFNRDWNSEYAKPVQDILPTEPNKELVSD</sequence>
<dbReference type="OMA" id="VASFYWN"/>
<proteinExistence type="inferred from homology"/>
<evidence type="ECO:0000259" key="3">
    <source>
        <dbReference type="PROSITE" id="PS50035"/>
    </source>
</evidence>
<keyword evidence="2" id="KW-0472">Membrane</keyword>
<dbReference type="AlphaFoldDB" id="A0A8B7NH12"/>
<reference evidence="5" key="1">
    <citation type="submission" date="2025-08" db="UniProtKB">
        <authorList>
            <consortium name="RefSeq"/>
        </authorList>
    </citation>
    <scope>IDENTIFICATION</scope>
    <source>
        <tissue evidence="5">Whole organism</tissue>
    </source>
</reference>
<dbReference type="SUPFAM" id="SSF56024">
    <property type="entry name" value="Phospholipase D/nuclease"/>
    <property type="match status" value="2"/>
</dbReference>
<name>A0A8B7NH12_HYAAZ</name>
<dbReference type="PANTHER" id="PTHR10185:SF17">
    <property type="entry name" value="GM01519P-RELATED"/>
    <property type="match status" value="1"/>
</dbReference>
<gene>
    <name evidence="5" type="primary">LOC108669988</name>
</gene>
<protein>
    <submittedName>
        <fullName evidence="5">5'-3' exonuclease PLD3-like isoform X1</fullName>
    </submittedName>
</protein>
<keyword evidence="2" id="KW-1133">Transmembrane helix</keyword>
<organism evidence="4 5">
    <name type="scientific">Hyalella azteca</name>
    <name type="common">Amphipod</name>
    <dbReference type="NCBI Taxonomy" id="294128"/>
    <lineage>
        <taxon>Eukaryota</taxon>
        <taxon>Metazoa</taxon>
        <taxon>Ecdysozoa</taxon>
        <taxon>Arthropoda</taxon>
        <taxon>Crustacea</taxon>
        <taxon>Multicrustacea</taxon>
        <taxon>Malacostraca</taxon>
        <taxon>Eumalacostraca</taxon>
        <taxon>Peracarida</taxon>
        <taxon>Amphipoda</taxon>
        <taxon>Senticaudata</taxon>
        <taxon>Talitrida</taxon>
        <taxon>Talitroidea</taxon>
        <taxon>Hyalellidae</taxon>
        <taxon>Hyalella</taxon>
    </lineage>
</organism>
<comment type="similarity">
    <text evidence="1">Belongs to the phospholipase D family.</text>
</comment>
<dbReference type="PROSITE" id="PS50035">
    <property type="entry name" value="PLD"/>
    <property type="match status" value="2"/>
</dbReference>
<dbReference type="GO" id="GO:0003824">
    <property type="term" value="F:catalytic activity"/>
    <property type="evidence" value="ECO:0007669"/>
    <property type="project" value="InterPro"/>
</dbReference>
<dbReference type="InterPro" id="IPR001736">
    <property type="entry name" value="PLipase_D/transphosphatidylase"/>
</dbReference>
<dbReference type="PANTHER" id="PTHR10185">
    <property type="entry name" value="PHOSPHOLIPASE D - RELATED"/>
    <property type="match status" value="1"/>
</dbReference>
<dbReference type="InterPro" id="IPR032803">
    <property type="entry name" value="PLDc_3"/>
</dbReference>
<dbReference type="InterPro" id="IPR050874">
    <property type="entry name" value="Diverse_PLD-related"/>
</dbReference>
<dbReference type="KEGG" id="hazt:108669988"/>